<dbReference type="Gene3D" id="3.40.50.150">
    <property type="entry name" value="Vaccinia Virus protein VP39"/>
    <property type="match status" value="1"/>
</dbReference>
<dbReference type="GO" id="GO:0006298">
    <property type="term" value="P:mismatch repair"/>
    <property type="evidence" value="ECO:0007669"/>
    <property type="project" value="TreeGrafter"/>
</dbReference>
<evidence type="ECO:0000256" key="5">
    <source>
        <dbReference type="ARBA" id="ARBA00022691"/>
    </source>
</evidence>
<dbReference type="InterPro" id="IPR012327">
    <property type="entry name" value="MeTrfase_D12"/>
</dbReference>
<dbReference type="PANTHER" id="PTHR30481">
    <property type="entry name" value="DNA ADENINE METHYLASE"/>
    <property type="match status" value="1"/>
</dbReference>
<dbReference type="GO" id="GO:0043565">
    <property type="term" value="F:sequence-specific DNA binding"/>
    <property type="evidence" value="ECO:0007669"/>
    <property type="project" value="TreeGrafter"/>
</dbReference>
<dbReference type="PIRSF" id="PIRSF000398">
    <property type="entry name" value="M_m6A_EcoRV"/>
    <property type="match status" value="1"/>
</dbReference>
<dbReference type="GO" id="GO:0009007">
    <property type="term" value="F:site-specific DNA-methyltransferase (adenine-specific) activity"/>
    <property type="evidence" value="ECO:0007669"/>
    <property type="project" value="UniProtKB-EC"/>
</dbReference>
<dbReference type="InterPro" id="IPR012263">
    <property type="entry name" value="M_m6A_EcoRV"/>
</dbReference>
<evidence type="ECO:0000256" key="7">
    <source>
        <dbReference type="PIRSR" id="PIRSR000398-1"/>
    </source>
</evidence>
<evidence type="ECO:0000256" key="6">
    <source>
        <dbReference type="ARBA" id="ARBA00047942"/>
    </source>
</evidence>
<evidence type="ECO:0000256" key="3">
    <source>
        <dbReference type="ARBA" id="ARBA00022603"/>
    </source>
</evidence>
<dbReference type="NCBIfam" id="TIGR00571">
    <property type="entry name" value="dam"/>
    <property type="match status" value="1"/>
</dbReference>
<comment type="catalytic activity">
    <reaction evidence="6">
        <text>a 2'-deoxyadenosine in DNA + S-adenosyl-L-methionine = an N(6)-methyl-2'-deoxyadenosine in DNA + S-adenosyl-L-homocysteine + H(+)</text>
        <dbReference type="Rhea" id="RHEA:15197"/>
        <dbReference type="Rhea" id="RHEA-COMP:12418"/>
        <dbReference type="Rhea" id="RHEA-COMP:12419"/>
        <dbReference type="ChEBI" id="CHEBI:15378"/>
        <dbReference type="ChEBI" id="CHEBI:57856"/>
        <dbReference type="ChEBI" id="CHEBI:59789"/>
        <dbReference type="ChEBI" id="CHEBI:90615"/>
        <dbReference type="ChEBI" id="CHEBI:90616"/>
        <dbReference type="EC" id="2.1.1.72"/>
    </reaction>
</comment>
<dbReference type="InterPro" id="IPR029063">
    <property type="entry name" value="SAM-dependent_MTases_sf"/>
</dbReference>
<feature type="binding site" evidence="7">
    <location>
        <position position="21"/>
    </location>
    <ligand>
        <name>S-adenosyl-L-methionine</name>
        <dbReference type="ChEBI" id="CHEBI:59789"/>
    </ligand>
</feature>
<dbReference type="SUPFAM" id="SSF53335">
    <property type="entry name" value="S-adenosyl-L-methionine-dependent methyltransferases"/>
    <property type="match status" value="1"/>
</dbReference>
<dbReference type="PANTHER" id="PTHR30481:SF3">
    <property type="entry name" value="DNA ADENINE METHYLASE"/>
    <property type="match status" value="1"/>
</dbReference>
<dbReference type="RefSeq" id="WP_024050163.1">
    <property type="nucleotide sequence ID" value="NZ_JBHSXZ010000028.1"/>
</dbReference>
<gene>
    <name evidence="8" type="primary">dpnM</name>
    <name evidence="8" type="ORF">Mcate_02167</name>
</gene>
<evidence type="ECO:0000313" key="9">
    <source>
        <dbReference type="Proteomes" id="UP000266089"/>
    </source>
</evidence>
<keyword evidence="4 8" id="KW-0808">Transferase</keyword>
<evidence type="ECO:0000256" key="1">
    <source>
        <dbReference type="ARBA" id="ARBA00006594"/>
    </source>
</evidence>
<evidence type="ECO:0000313" key="8">
    <source>
        <dbReference type="EMBL" id="RIH75575.1"/>
    </source>
</evidence>
<name>A0A399DTQ8_9DEIN</name>
<proteinExistence type="inferred from homology"/>
<dbReference type="Proteomes" id="UP000266089">
    <property type="component" value="Unassembled WGS sequence"/>
</dbReference>
<organism evidence="8 9">
    <name type="scientific">Meiothermus taiwanensis</name>
    <dbReference type="NCBI Taxonomy" id="172827"/>
    <lineage>
        <taxon>Bacteria</taxon>
        <taxon>Thermotogati</taxon>
        <taxon>Deinococcota</taxon>
        <taxon>Deinococci</taxon>
        <taxon>Thermales</taxon>
        <taxon>Thermaceae</taxon>
        <taxon>Meiothermus</taxon>
    </lineage>
</organism>
<dbReference type="EC" id="2.1.1.72" evidence="2"/>
<dbReference type="Gene3D" id="1.10.1020.10">
    <property type="entry name" value="Adenine-specific Methyltransferase, Domain 2"/>
    <property type="match status" value="1"/>
</dbReference>
<dbReference type="OrthoDB" id="9805629at2"/>
<dbReference type="InterPro" id="IPR023095">
    <property type="entry name" value="Ade_MeTrfase_dom_2"/>
</dbReference>
<accession>A0A399DTQ8</accession>
<dbReference type="GO" id="GO:0009307">
    <property type="term" value="P:DNA restriction-modification system"/>
    <property type="evidence" value="ECO:0007669"/>
    <property type="project" value="InterPro"/>
</dbReference>
<comment type="similarity">
    <text evidence="1">Belongs to the N(4)/N(6)-methyltransferase family.</text>
</comment>
<dbReference type="PRINTS" id="PR00505">
    <property type="entry name" value="D12N6MTFRASE"/>
</dbReference>
<dbReference type="Pfam" id="PF02086">
    <property type="entry name" value="MethyltransfD12"/>
    <property type="match status" value="1"/>
</dbReference>
<sequence length="266" mass="31043">MVAEPLFRVGLPPLLKWAGGKRWLVKHLLPYWSKHRDRLFVEPFVGGMGVTLGLRPKSALLNDTNPHLINFYQWVRRGLQISIPMVYEREFYLDYRKRFNQLIREKRANTAEAAALFYYLNRTGYNGLCRFNASGEFNVPFGKYKTVNYQTDFSGYREVFRDWEFKTGDFSELAIDPDAFVYADPPYDVEFTQYSPGGFSWNDQVRLVEYLEKHRGPVIISNQLTDRIHELYTKAGYAIIVLPAPRRISCDGNRQDALEVLAFKNI</sequence>
<dbReference type="EMBL" id="QWKX01000063">
    <property type="protein sequence ID" value="RIH75575.1"/>
    <property type="molecule type" value="Genomic_DNA"/>
</dbReference>
<evidence type="ECO:0000256" key="2">
    <source>
        <dbReference type="ARBA" id="ARBA00011900"/>
    </source>
</evidence>
<protein>
    <recommendedName>
        <fullName evidence="2">site-specific DNA-methyltransferase (adenine-specific)</fullName>
        <ecNumber evidence="2">2.1.1.72</ecNumber>
    </recommendedName>
</protein>
<feature type="binding site" evidence="7">
    <location>
        <position position="184"/>
    </location>
    <ligand>
        <name>S-adenosyl-L-methionine</name>
        <dbReference type="ChEBI" id="CHEBI:59789"/>
    </ligand>
</feature>
<keyword evidence="5" id="KW-0949">S-adenosyl-L-methionine</keyword>
<dbReference type="GO" id="GO:1904047">
    <property type="term" value="F:S-adenosyl-L-methionine binding"/>
    <property type="evidence" value="ECO:0007669"/>
    <property type="project" value="TreeGrafter"/>
</dbReference>
<keyword evidence="3 8" id="KW-0489">Methyltransferase</keyword>
<feature type="binding site" evidence="7">
    <location>
        <position position="63"/>
    </location>
    <ligand>
        <name>S-adenosyl-L-methionine</name>
        <dbReference type="ChEBI" id="CHEBI:59789"/>
    </ligand>
</feature>
<reference evidence="8 9" key="1">
    <citation type="submission" date="2018-08" db="EMBL/GenBank/DDBJ databases">
        <title>Meiothermus cateniformans JCM 15151 genome sequencing project.</title>
        <authorList>
            <person name="Da Costa M.S."/>
            <person name="Albuquerque L."/>
            <person name="Raposo P."/>
            <person name="Froufe H.J.C."/>
            <person name="Barroso C.S."/>
            <person name="Egas C."/>
        </authorList>
    </citation>
    <scope>NUCLEOTIDE SEQUENCE [LARGE SCALE GENOMIC DNA]</scope>
    <source>
        <strain evidence="8 9">JCM 15151</strain>
    </source>
</reference>
<dbReference type="AlphaFoldDB" id="A0A399DTQ8"/>
<comment type="caution">
    <text evidence="8">The sequence shown here is derived from an EMBL/GenBank/DDBJ whole genome shotgun (WGS) entry which is preliminary data.</text>
</comment>
<dbReference type="GO" id="GO:0032259">
    <property type="term" value="P:methylation"/>
    <property type="evidence" value="ECO:0007669"/>
    <property type="project" value="UniProtKB-KW"/>
</dbReference>
<feature type="binding site" evidence="7">
    <location>
        <position position="17"/>
    </location>
    <ligand>
        <name>S-adenosyl-L-methionine</name>
        <dbReference type="ChEBI" id="CHEBI:59789"/>
    </ligand>
</feature>
<evidence type="ECO:0000256" key="4">
    <source>
        <dbReference type="ARBA" id="ARBA00022679"/>
    </source>
</evidence>